<evidence type="ECO:0000313" key="2">
    <source>
        <dbReference type="EMBL" id="MBU9711423.1"/>
    </source>
</evidence>
<dbReference type="EMBL" id="JAHQCS010000072">
    <property type="protein sequence ID" value="MBU9711423.1"/>
    <property type="molecule type" value="Genomic_DNA"/>
</dbReference>
<sequence>MPVYNKLVRDLIPEIIRANGAQCDVRRLESNEFELEAKEKLQEELAEYLEASNAEQSLEELADLLELIYCLSEHHGYSKEELEALREDKARRRGSFHERWYLERVRDDE</sequence>
<evidence type="ECO:0000313" key="3">
    <source>
        <dbReference type="Proteomes" id="UP000784880"/>
    </source>
</evidence>
<accession>A0ABS6JD42</accession>
<name>A0ABS6JD42_9BACI</name>
<proteinExistence type="predicted"/>
<dbReference type="Proteomes" id="UP000784880">
    <property type="component" value="Unassembled WGS sequence"/>
</dbReference>
<reference evidence="2 3" key="1">
    <citation type="submission" date="2021-06" db="EMBL/GenBank/DDBJ databases">
        <title>Bacillus sp. RD4P76, an endophyte from a halophyte.</title>
        <authorList>
            <person name="Sun J.-Q."/>
        </authorList>
    </citation>
    <scope>NUCLEOTIDE SEQUENCE [LARGE SCALE GENOMIC DNA]</scope>
    <source>
        <strain evidence="2 3">CGMCC 1.15917</strain>
    </source>
</reference>
<gene>
    <name evidence="2" type="ORF">KS419_06730</name>
</gene>
<dbReference type="RefSeq" id="WP_217065303.1">
    <property type="nucleotide sequence ID" value="NZ_JAHQCS010000072.1"/>
</dbReference>
<keyword evidence="1" id="KW-0175">Coiled coil</keyword>
<protein>
    <submittedName>
        <fullName evidence="2">Nucleoside triphosphate pyrophosphohydrolase</fullName>
    </submittedName>
</protein>
<comment type="caution">
    <text evidence="2">The sequence shown here is derived from an EMBL/GenBank/DDBJ whole genome shotgun (WGS) entry which is preliminary data.</text>
</comment>
<keyword evidence="3" id="KW-1185">Reference proteome</keyword>
<evidence type="ECO:0000256" key="1">
    <source>
        <dbReference type="SAM" id="Coils"/>
    </source>
</evidence>
<feature type="coiled-coil region" evidence="1">
    <location>
        <begin position="31"/>
        <end position="58"/>
    </location>
</feature>
<dbReference type="CDD" id="cd11532">
    <property type="entry name" value="NTP-PPase_COG4997"/>
    <property type="match status" value="1"/>
</dbReference>
<dbReference type="InterPro" id="IPR038735">
    <property type="entry name" value="MSMEG_1276-like_NTP-PPase_dom"/>
</dbReference>
<organism evidence="2 3">
    <name type="scientific">Evansella tamaricis</name>
    <dbReference type="NCBI Taxonomy" id="2069301"/>
    <lineage>
        <taxon>Bacteria</taxon>
        <taxon>Bacillati</taxon>
        <taxon>Bacillota</taxon>
        <taxon>Bacilli</taxon>
        <taxon>Bacillales</taxon>
        <taxon>Bacillaceae</taxon>
        <taxon>Evansella</taxon>
    </lineage>
</organism>